<dbReference type="PRINTS" id="PR00759">
    <property type="entry name" value="BASICPTASE"/>
</dbReference>
<evidence type="ECO:0000259" key="2">
    <source>
        <dbReference type="PROSITE" id="PS50279"/>
    </source>
</evidence>
<feature type="domain" description="BPTI/Kunitz inhibitor" evidence="2">
    <location>
        <begin position="85"/>
        <end position="135"/>
    </location>
</feature>
<dbReference type="PANTHER" id="PTHR46339:SF1">
    <property type="entry name" value="BPTI_KUNITZ INHIBITOR DOMAIN-CONTAINING PROTEIN"/>
    <property type="match status" value="1"/>
</dbReference>
<dbReference type="InterPro" id="IPR006150">
    <property type="entry name" value="Cys_repeat_1"/>
</dbReference>
<dbReference type="InterPro" id="IPR053014">
    <property type="entry name" value="Cuticle_assoc_divergent"/>
</dbReference>
<dbReference type="SMART" id="SM00131">
    <property type="entry name" value="KU"/>
    <property type="match status" value="17"/>
</dbReference>
<dbReference type="PROSITE" id="PS00280">
    <property type="entry name" value="BPTI_KUNITZ_1"/>
    <property type="match status" value="2"/>
</dbReference>
<evidence type="ECO:0000313" key="3">
    <source>
        <dbReference type="Proteomes" id="UP000492821"/>
    </source>
</evidence>
<dbReference type="Pfam" id="PF00014">
    <property type="entry name" value="Kunitz_BPTI"/>
    <property type="match status" value="17"/>
</dbReference>
<name>A0A7E5A1R9_PANRE</name>
<dbReference type="PROSITE" id="PS50279">
    <property type="entry name" value="BPTI_KUNITZ_2"/>
    <property type="match status" value="17"/>
</dbReference>
<feature type="domain" description="BPTI/Kunitz inhibitor" evidence="2">
    <location>
        <begin position="862"/>
        <end position="913"/>
    </location>
</feature>
<feature type="domain" description="BPTI/Kunitz inhibitor" evidence="2">
    <location>
        <begin position="178"/>
        <end position="235"/>
    </location>
</feature>
<protein>
    <submittedName>
        <fullName evidence="4">Kunitz/Bovine pancreatic trypsin inhibitor domain protein</fullName>
    </submittedName>
</protein>
<evidence type="ECO:0000313" key="4">
    <source>
        <dbReference type="WBParaSite" id="Pan_g9483.t1"/>
    </source>
</evidence>
<organism evidence="3 4">
    <name type="scientific">Panagrellus redivivus</name>
    <name type="common">Microworm</name>
    <dbReference type="NCBI Taxonomy" id="6233"/>
    <lineage>
        <taxon>Eukaryota</taxon>
        <taxon>Metazoa</taxon>
        <taxon>Ecdysozoa</taxon>
        <taxon>Nematoda</taxon>
        <taxon>Chromadorea</taxon>
        <taxon>Rhabditida</taxon>
        <taxon>Tylenchina</taxon>
        <taxon>Panagrolaimomorpha</taxon>
        <taxon>Panagrolaimoidea</taxon>
        <taxon>Panagrolaimidae</taxon>
        <taxon>Panagrellus</taxon>
    </lineage>
</organism>
<dbReference type="SMART" id="SM00289">
    <property type="entry name" value="WR1"/>
    <property type="match status" value="13"/>
</dbReference>
<feature type="domain" description="BPTI/Kunitz inhibitor" evidence="2">
    <location>
        <begin position="754"/>
        <end position="804"/>
    </location>
</feature>
<feature type="domain" description="BPTI/Kunitz inhibitor" evidence="2">
    <location>
        <begin position="544"/>
        <end position="594"/>
    </location>
</feature>
<feature type="domain" description="BPTI/Kunitz inhibitor" evidence="2">
    <location>
        <begin position="1811"/>
        <end position="1861"/>
    </location>
</feature>
<feature type="domain" description="BPTI/Kunitz inhibitor" evidence="2">
    <location>
        <begin position="648"/>
        <end position="698"/>
    </location>
</feature>
<evidence type="ECO:0000256" key="1">
    <source>
        <dbReference type="SAM" id="SignalP"/>
    </source>
</evidence>
<dbReference type="Proteomes" id="UP000492821">
    <property type="component" value="Unassembled WGS sequence"/>
</dbReference>
<proteinExistence type="predicted"/>
<dbReference type="InterPro" id="IPR036880">
    <property type="entry name" value="Kunitz_BPTI_sf"/>
</dbReference>
<feature type="domain" description="BPTI/Kunitz inhibitor" evidence="2">
    <location>
        <begin position="1075"/>
        <end position="1125"/>
    </location>
</feature>
<dbReference type="InterPro" id="IPR020901">
    <property type="entry name" value="Prtase_inh_Kunz-CS"/>
</dbReference>
<dbReference type="WBParaSite" id="Pan_g9483.t1">
    <property type="protein sequence ID" value="Pan_g9483.t1"/>
    <property type="gene ID" value="Pan_g9483"/>
</dbReference>
<dbReference type="GO" id="GO:0004867">
    <property type="term" value="F:serine-type endopeptidase inhibitor activity"/>
    <property type="evidence" value="ECO:0007669"/>
    <property type="project" value="InterPro"/>
</dbReference>
<feature type="domain" description="BPTI/Kunitz inhibitor" evidence="2">
    <location>
        <begin position="966"/>
        <end position="1016"/>
    </location>
</feature>
<dbReference type="Gene3D" id="4.10.410.10">
    <property type="entry name" value="Pancreatic trypsin inhibitor Kunitz domain"/>
    <property type="match status" value="17"/>
</dbReference>
<dbReference type="CDD" id="cd00109">
    <property type="entry name" value="Kunitz-type"/>
    <property type="match status" value="1"/>
</dbReference>
<keyword evidence="1" id="KW-0732">Signal</keyword>
<reference evidence="4" key="2">
    <citation type="submission" date="2020-10" db="UniProtKB">
        <authorList>
            <consortium name="WormBaseParasite"/>
        </authorList>
    </citation>
    <scope>IDENTIFICATION</scope>
</reference>
<feature type="domain" description="BPTI/Kunitz inhibitor" evidence="2">
    <location>
        <begin position="1604"/>
        <end position="1654"/>
    </location>
</feature>
<dbReference type="InterPro" id="IPR028150">
    <property type="entry name" value="Lustrin_cystein"/>
</dbReference>
<feature type="chain" id="PRO_5028839057" evidence="1">
    <location>
        <begin position="18"/>
        <end position="1868"/>
    </location>
</feature>
<feature type="signal peptide" evidence="1">
    <location>
        <begin position="1"/>
        <end position="17"/>
    </location>
</feature>
<dbReference type="Pfam" id="PF14625">
    <property type="entry name" value="Lustrin_cystein"/>
    <property type="match status" value="11"/>
</dbReference>
<keyword evidence="3" id="KW-1185">Reference proteome</keyword>
<dbReference type="PANTHER" id="PTHR46339">
    <property type="entry name" value="PROTEIN CBG15282-RELATED"/>
    <property type="match status" value="1"/>
</dbReference>
<dbReference type="SUPFAM" id="SSF57362">
    <property type="entry name" value="BPTI-like"/>
    <property type="match status" value="17"/>
</dbReference>
<accession>A0A7E5A1R9</accession>
<sequence>MILRVLVASLILVGTSASEQPSFLSAVRSLIYGDQTTNHTTRSINDGTPGLLPGPEESAYPDPPMTFNAYPAFTVGVTATTGSPCNLPQQIGTGPYRIPRWYFNPARMRCELFYWSGCCGNGNNFNTFQACQQVCEGNSNTVSPGSNFLNVQPSVQQPADWLRHRGTAISVTVEQVPVPQGMNNGNRPNCCTNQNQPRWYYERRSGMCQVYLYQGFAQSAGSNTFPSLEACQKACTPSDSSNHNLGPAPHIVLPAVETTHLGTGVSGDGFRFGQNNVNIGPIGVTTTIAPSQVPYVQPLPETMPPRQAPLFPVVVTTSARPATRLPQTAVDPCGQEREQGVGSLQLPRYFFNAESKLCEQFTYFGSGGNRNNFQTLDECRLQCPESPNPCAFGTVSSTPIQCAPGSVLSQTCSGQQFCHVGATPATTVCCNKPATNTDRCSQPLNIGIGNDNLQRWYFNPLTQQCQPCVYKGLQGNENNFISKADCENSCQINPCQRGLPYRSQGVTVQCSAANQAVCPAGYYCHVGADAATSLCCQALVSNPCNEVLAKGEGTSALTRFYYDAEKRQCLPFNYLGTKGNTNNFMTKESCEELCPVWVNPCYKGEPFLAANGKPTQCGMRQTCPTGFYCHIGYDDETTVCCQSHQNPCTALMAPGNGPHAMTRWFYDPSLRQCKQFMYKGLSGNENNFLLREHCEEACPVWQNPCPFGDPVLGASNRPQPCTPGASGTCPDSHWCHAGADAARTVCCPGKQDPCVLAVAEGVGNSVLPRFYFDLTVKQCKEFTYRGTRGNANNFVSREACELQCPVFVDPCPNVYAFSPSGSSALQYVRCSADTQQCPQSFWCHIGQSPDTTVCCPNAADPCTLPSKIPGEGTLKLTRWSYDPANRQCEPFEYAGLKGNQNNFLSREACETSCPVYENPCRSGEPLLVSGKPHLCRRDAPCPANYYCHIGTDEVKYCCPAVGGDPCGQPMDCGRGNANLVRWYWDQSCQKCLQFTYRGQKGTQNNFLSQQDCERTCFELDNPCALGEPQMASPTEPQFCSIQNPNTCGASYWCHYGAAAQTTLCCPGRVEPPSVCQQPLVEGQGQASLQRFYYNTQSRTCLPFTYRGRYGNQNNFLNIEACQAQCVPVNVCPHGEPENGPDNRPLTCTFNGSECAPSHFCHLGLTSSENQCCPGEPTNPAACQGLPSQVGIAGPPGFEPVTRWYYDAATMTCLQFTFDGRKGNQNNFYTQTDCEATCPVVINPCQQPITLPPTYCSVDSNTCSANSWCHIGAIAQTTLCCPYEGSPCELPLAIGVGDAQLSRWYYNSATLTCEPFTYFGLKGNENSFLSPEACEQVCAPNPCAEGRPFIGVNGLVQTCSASMNTCPGTYWCHIGADVTTTVCCPGASQNSCNLPMSTGEGNAQLERYYFDSSSKTCRQFIYNGLKGNQNNFLSMRACQLACQPLDNPCIGQYATTPSGQALFCSATNKDVCPVNFWCHLGATPETTVCCPGPTNPCSVPLAPGTGNAGLARWYYNPDDRQCLPFQYNGRRGNQNNFITQAECERTCPVFKNPCLGEVELFNGTQPKECVPMAPDTCSKGYFCLAGDTNTPNSNYCCKQLSQDQCETYLSEGIGEMTLQRWYYNPITSKCQSFVYRGERGNENNFLTRANCEETCLPLTNVCFGGEQPFKFGDKTPRCRSNSDCPQNYYCHIGADKRANVCCKRRGNPCDQQLMVGVGYAELPRFYYSEVDDRCVAFNYSGLAGNENNFATLAACEVACPGYRDYCPHGKPLLKSHDVVTCGIDTACAPGHVCHVAKKEGRSVCCPDPASFCLQPKESGPCRGAVKRYYYNRSTGVCEKFLFGGCSGNLNNFESLETCTEICCDKGYVA</sequence>
<feature type="domain" description="BPTI/Kunitz inhibitor" evidence="2">
    <location>
        <begin position="1708"/>
        <end position="1758"/>
    </location>
</feature>
<reference evidence="3" key="1">
    <citation type="journal article" date="2013" name="Genetics">
        <title>The draft genome and transcriptome of Panagrellus redivivus are shaped by the harsh demands of a free-living lifestyle.</title>
        <authorList>
            <person name="Srinivasan J."/>
            <person name="Dillman A.R."/>
            <person name="Macchietto M.G."/>
            <person name="Heikkinen L."/>
            <person name="Lakso M."/>
            <person name="Fracchia K.M."/>
            <person name="Antoshechkin I."/>
            <person name="Mortazavi A."/>
            <person name="Wong G."/>
            <person name="Sternberg P.W."/>
        </authorList>
    </citation>
    <scope>NUCLEOTIDE SEQUENCE [LARGE SCALE GENOMIC DNA]</scope>
    <source>
        <strain evidence="3">MT8872</strain>
    </source>
</reference>
<feature type="domain" description="BPTI/Kunitz inhibitor" evidence="2">
    <location>
        <begin position="1287"/>
        <end position="1337"/>
    </location>
</feature>
<dbReference type="CDD" id="cd22593">
    <property type="entry name" value="Kunitz_conkunitzin"/>
    <property type="match status" value="14"/>
</dbReference>
<feature type="domain" description="BPTI/Kunitz inhibitor" evidence="2">
    <location>
        <begin position="333"/>
        <end position="383"/>
    </location>
</feature>
<feature type="domain" description="BPTI/Kunitz inhibitor" evidence="2">
    <location>
        <begin position="440"/>
        <end position="490"/>
    </location>
</feature>
<feature type="domain" description="BPTI/Kunitz inhibitor" evidence="2">
    <location>
        <begin position="1391"/>
        <end position="1441"/>
    </location>
</feature>
<feature type="domain" description="BPTI/Kunitz inhibitor" evidence="2">
    <location>
        <begin position="1172"/>
        <end position="1237"/>
    </location>
</feature>
<feature type="domain" description="BPTI/Kunitz inhibitor" evidence="2">
    <location>
        <begin position="1496"/>
        <end position="1546"/>
    </location>
</feature>
<dbReference type="InterPro" id="IPR002223">
    <property type="entry name" value="Kunitz_BPTI"/>
</dbReference>